<comment type="caution">
    <text evidence="5">The sequence shown here is derived from an EMBL/GenBank/DDBJ whole genome shotgun (WGS) entry which is preliminary data.</text>
</comment>
<dbReference type="Pfam" id="PF00005">
    <property type="entry name" value="ABC_tran"/>
    <property type="match status" value="1"/>
</dbReference>
<dbReference type="GO" id="GO:0016887">
    <property type="term" value="F:ATP hydrolysis activity"/>
    <property type="evidence" value="ECO:0007669"/>
    <property type="project" value="InterPro"/>
</dbReference>
<evidence type="ECO:0000256" key="3">
    <source>
        <dbReference type="ARBA" id="ARBA00022840"/>
    </source>
</evidence>
<dbReference type="SUPFAM" id="SSF52540">
    <property type="entry name" value="P-loop containing nucleoside triphosphate hydrolases"/>
    <property type="match status" value="2"/>
</dbReference>
<dbReference type="InterPro" id="IPR050611">
    <property type="entry name" value="ABCF"/>
</dbReference>
<dbReference type="InterPro" id="IPR003439">
    <property type="entry name" value="ABC_transporter-like_ATP-bd"/>
</dbReference>
<dbReference type="PANTHER" id="PTHR19211">
    <property type="entry name" value="ATP-BINDING TRANSPORT PROTEIN-RELATED"/>
    <property type="match status" value="1"/>
</dbReference>
<dbReference type="AlphaFoldDB" id="A0AAV5B250"/>
<dbReference type="InterPro" id="IPR003593">
    <property type="entry name" value="AAA+_ATPase"/>
</dbReference>
<dbReference type="Gene3D" id="3.40.50.300">
    <property type="entry name" value="P-loop containing nucleotide triphosphate hydrolases"/>
    <property type="match status" value="2"/>
</dbReference>
<name>A0AAV5B250_9ACTN</name>
<keyword evidence="1" id="KW-0677">Repeat</keyword>
<protein>
    <submittedName>
        <fullName evidence="5">ABC transporter ATP-binding protein</fullName>
    </submittedName>
</protein>
<dbReference type="Proteomes" id="UP001055025">
    <property type="component" value="Unassembled WGS sequence"/>
</dbReference>
<evidence type="ECO:0000313" key="6">
    <source>
        <dbReference type="Proteomes" id="UP001055025"/>
    </source>
</evidence>
<accession>A0AAV5B250</accession>
<dbReference type="InterPro" id="IPR017871">
    <property type="entry name" value="ABC_transporter-like_CS"/>
</dbReference>
<proteinExistence type="predicted"/>
<keyword evidence="2" id="KW-0547">Nucleotide-binding</keyword>
<evidence type="ECO:0000259" key="4">
    <source>
        <dbReference type="PROSITE" id="PS50893"/>
    </source>
</evidence>
<keyword evidence="3 5" id="KW-0067">ATP-binding</keyword>
<dbReference type="PROSITE" id="PS00211">
    <property type="entry name" value="ABC_TRANSPORTER_1"/>
    <property type="match status" value="1"/>
</dbReference>
<dbReference type="PROSITE" id="PS50893">
    <property type="entry name" value="ABC_TRANSPORTER_2"/>
    <property type="match status" value="1"/>
</dbReference>
<dbReference type="GO" id="GO:0005524">
    <property type="term" value="F:ATP binding"/>
    <property type="evidence" value="ECO:0007669"/>
    <property type="project" value="UniProtKB-KW"/>
</dbReference>
<gene>
    <name evidence="5" type="ORF">ATOP_03630</name>
</gene>
<reference evidence="5" key="1">
    <citation type="journal article" date="2022" name="Int. J. Syst. Evol. Microbiol.">
        <title>Granulimonas faecalis gen. nov., sp. nov., and Leptogranulimonas caecicola gen. nov., sp. nov., novel lactate-producing Atopobiaceae bacteria isolated from mouse intestines, and an emended description of the family Atopobiaceae.</title>
        <authorList>
            <person name="Morinaga K."/>
            <person name="Kusada H."/>
            <person name="Sakamoto S."/>
            <person name="Murakami T."/>
            <person name="Toyoda A."/>
            <person name="Mori H."/>
            <person name="Meng X.Y."/>
            <person name="Takashino M."/>
            <person name="Murotomi K."/>
            <person name="Tamaki H."/>
        </authorList>
    </citation>
    <scope>NUCLEOTIDE SEQUENCE</scope>
    <source>
        <strain evidence="5">OPF53</strain>
    </source>
</reference>
<dbReference type="InterPro" id="IPR027417">
    <property type="entry name" value="P-loop_NTPase"/>
</dbReference>
<keyword evidence="6" id="KW-1185">Reference proteome</keyword>
<evidence type="ECO:0000256" key="1">
    <source>
        <dbReference type="ARBA" id="ARBA00022737"/>
    </source>
</evidence>
<organism evidence="5 6">
    <name type="scientific">Granulimonas faecalis</name>
    <dbReference type="NCBI Taxonomy" id="2894155"/>
    <lineage>
        <taxon>Bacteria</taxon>
        <taxon>Bacillati</taxon>
        <taxon>Actinomycetota</taxon>
        <taxon>Coriobacteriia</taxon>
        <taxon>Coriobacteriales</taxon>
        <taxon>Kribbibacteriaceae</taxon>
        <taxon>Granulimonas</taxon>
    </lineage>
</organism>
<evidence type="ECO:0000313" key="5">
    <source>
        <dbReference type="EMBL" id="GJM54708.1"/>
    </source>
</evidence>
<sequence length="496" mass="52416">MQLELSHVSYTYPDAPAPALNDVSAVFPAGWTGLLGDNGCGKTTLAAVAAGLVAPSDGSCTRGLSSAFCPQDSSMRPAGLEEFCCDWGEAAVEVRRLLDADDAWGWRWEELSGGQRKRLQVACALWRRPDVLVMDEPTNDLDLPSREALARTLAVFKGVGILISHDRRLLDALASQCLVCSDGRWVMRPGGYTAASGQERLERVAAERARARAKGEVARLEAEARRRAQVAASSSARMSRASVDPGDRDAKGRIGLAILTGKDGVAGRASATMDRRLKRARGDLAGARVAKRYEGGLQGFGHRARTATVAHVPAGEVRAGDFSLTVPELWVGPGDRVGVSGPNGAGKSVLVRRLMEGVRSVGSCLYVPQDVDGSVRAEALDRLRSLGPGEAGAALSLVARLNSRPERLLSGADASPGETRKLMLALGLLDNPALLVLDEPTNHLDVASIEALQGLLGVFPGAAVTVSHDAALLDAVSTVRWEVVPDGPVRSHLVRT</sequence>
<dbReference type="EMBL" id="BQKC01000001">
    <property type="protein sequence ID" value="GJM54708.1"/>
    <property type="molecule type" value="Genomic_DNA"/>
</dbReference>
<feature type="domain" description="ABC transporter" evidence="4">
    <location>
        <begin position="3"/>
        <end position="208"/>
    </location>
</feature>
<evidence type="ECO:0000256" key="2">
    <source>
        <dbReference type="ARBA" id="ARBA00022741"/>
    </source>
</evidence>
<dbReference type="SMART" id="SM00382">
    <property type="entry name" value="AAA"/>
    <property type="match status" value="2"/>
</dbReference>